<gene>
    <name evidence="5" type="ordered locus">Amico_0511</name>
</gene>
<dbReference type="InterPro" id="IPR036390">
    <property type="entry name" value="WH_DNA-bd_sf"/>
</dbReference>
<dbReference type="SMART" id="SM00895">
    <property type="entry name" value="FCD"/>
    <property type="match status" value="1"/>
</dbReference>
<evidence type="ECO:0000313" key="6">
    <source>
        <dbReference type="Proteomes" id="UP000002366"/>
    </source>
</evidence>
<dbReference type="PANTHER" id="PTHR43537">
    <property type="entry name" value="TRANSCRIPTIONAL REGULATOR, GNTR FAMILY"/>
    <property type="match status" value="1"/>
</dbReference>
<dbReference type="InterPro" id="IPR036388">
    <property type="entry name" value="WH-like_DNA-bd_sf"/>
</dbReference>
<proteinExistence type="predicted"/>
<dbReference type="KEGG" id="aco:Amico_0511"/>
<dbReference type="HOGENOM" id="CLU_017584_5_1_0"/>
<name>D5EDL6_AMICL</name>
<dbReference type="GO" id="GO:0003677">
    <property type="term" value="F:DNA binding"/>
    <property type="evidence" value="ECO:0007669"/>
    <property type="project" value="UniProtKB-KW"/>
</dbReference>
<keyword evidence="2" id="KW-0238">DNA-binding</keyword>
<dbReference type="InterPro" id="IPR008920">
    <property type="entry name" value="TF_FadR/GntR_C"/>
</dbReference>
<dbReference type="STRING" id="572547.Amico_0511"/>
<dbReference type="Gene3D" id="1.20.120.530">
    <property type="entry name" value="GntR ligand-binding domain-like"/>
    <property type="match status" value="1"/>
</dbReference>
<keyword evidence="1" id="KW-0805">Transcription regulation</keyword>
<feature type="domain" description="HTH gntR-type" evidence="4">
    <location>
        <begin position="7"/>
        <end position="74"/>
    </location>
</feature>
<dbReference type="Proteomes" id="UP000002366">
    <property type="component" value="Chromosome"/>
</dbReference>
<dbReference type="InterPro" id="IPR011711">
    <property type="entry name" value="GntR_C"/>
</dbReference>
<dbReference type="SMART" id="SM00345">
    <property type="entry name" value="HTH_GNTR"/>
    <property type="match status" value="1"/>
</dbReference>
<dbReference type="eggNOG" id="COG1802">
    <property type="taxonomic scope" value="Bacteria"/>
</dbReference>
<dbReference type="Gene3D" id="1.10.10.10">
    <property type="entry name" value="Winged helix-like DNA-binding domain superfamily/Winged helix DNA-binding domain"/>
    <property type="match status" value="1"/>
</dbReference>
<dbReference type="AlphaFoldDB" id="D5EDL6"/>
<evidence type="ECO:0000256" key="2">
    <source>
        <dbReference type="ARBA" id="ARBA00023125"/>
    </source>
</evidence>
<dbReference type="RefSeq" id="WP_013047914.1">
    <property type="nucleotide sequence ID" value="NC_014011.1"/>
</dbReference>
<dbReference type="PROSITE" id="PS50949">
    <property type="entry name" value="HTH_GNTR"/>
    <property type="match status" value="1"/>
</dbReference>
<protein>
    <submittedName>
        <fullName evidence="5">Transcriptional regulator, GntR family</fullName>
    </submittedName>
</protein>
<dbReference type="InterPro" id="IPR000524">
    <property type="entry name" value="Tscrpt_reg_HTH_GntR"/>
</dbReference>
<evidence type="ECO:0000256" key="3">
    <source>
        <dbReference type="ARBA" id="ARBA00023163"/>
    </source>
</evidence>
<organism evidence="5 6">
    <name type="scientific">Aminobacterium colombiense (strain DSM 12261 / ALA-1)</name>
    <dbReference type="NCBI Taxonomy" id="572547"/>
    <lineage>
        <taxon>Bacteria</taxon>
        <taxon>Thermotogati</taxon>
        <taxon>Synergistota</taxon>
        <taxon>Synergistia</taxon>
        <taxon>Synergistales</taxon>
        <taxon>Aminobacteriaceae</taxon>
        <taxon>Aminobacterium</taxon>
    </lineage>
</organism>
<accession>D5EDL6</accession>
<evidence type="ECO:0000256" key="1">
    <source>
        <dbReference type="ARBA" id="ARBA00023015"/>
    </source>
</evidence>
<dbReference type="SUPFAM" id="SSF46785">
    <property type="entry name" value="Winged helix' DNA-binding domain"/>
    <property type="match status" value="1"/>
</dbReference>
<sequence>MGIKVFQSLGDQVFETLKEKIVNNEYKPGELMQIDKLASELGVSTTPVREALLRLESMGLVCIERNKGAVVTQVSKKLAQYTWEFRRLLEAHTSRDAAIHCSDAELEALESTLQTVLAHPSDFELYKKSDLAIHALLSKYTENYLIINSLNNLSINARRIRYFAEEGPFPEEVIVPVTYEHLSIVEALKYHNPDLVEQRVKMHLENAEKRTMKSPFFDNE</sequence>
<dbReference type="GO" id="GO:0003700">
    <property type="term" value="F:DNA-binding transcription factor activity"/>
    <property type="evidence" value="ECO:0007669"/>
    <property type="project" value="InterPro"/>
</dbReference>
<dbReference type="PANTHER" id="PTHR43537:SF24">
    <property type="entry name" value="GLUCONATE OPERON TRANSCRIPTIONAL REPRESSOR"/>
    <property type="match status" value="1"/>
</dbReference>
<dbReference type="CDD" id="cd07377">
    <property type="entry name" value="WHTH_GntR"/>
    <property type="match status" value="1"/>
</dbReference>
<dbReference type="EMBL" id="CP001997">
    <property type="protein sequence ID" value="ADE56648.1"/>
    <property type="molecule type" value="Genomic_DNA"/>
</dbReference>
<reference evidence="5 6" key="1">
    <citation type="journal article" date="2010" name="Stand. Genomic Sci.">
        <title>Complete genome sequence of Aminobacterium colombiense type strain (ALA-1).</title>
        <authorList>
            <person name="Chertkov O."/>
            <person name="Sikorski J."/>
            <person name="Brambilla E."/>
            <person name="Lapidus A."/>
            <person name="Copeland A."/>
            <person name="Glavina Del Rio T."/>
            <person name="Nolan M."/>
            <person name="Lucas S."/>
            <person name="Tice H."/>
            <person name="Cheng J.F."/>
            <person name="Han C."/>
            <person name="Detter J.C."/>
            <person name="Bruce D."/>
            <person name="Tapia R."/>
            <person name="Goodwin L."/>
            <person name="Pitluck S."/>
            <person name="Liolios K."/>
            <person name="Ivanova N."/>
            <person name="Mavromatis K."/>
            <person name="Ovchinnikova G."/>
            <person name="Pati A."/>
            <person name="Chen A."/>
            <person name="Palaniappan K."/>
            <person name="Land M."/>
            <person name="Hauser L."/>
            <person name="Chang Y.J."/>
            <person name="Jeffries C.D."/>
            <person name="Spring S."/>
            <person name="Rohde M."/>
            <person name="Goker M."/>
            <person name="Bristow J."/>
            <person name="Eisen J.A."/>
            <person name="Markowitz V."/>
            <person name="Hugenholtz P."/>
            <person name="Kyrpides N.C."/>
            <person name="Klenk H.P."/>
        </authorList>
    </citation>
    <scope>NUCLEOTIDE SEQUENCE [LARGE SCALE GENOMIC DNA]</scope>
    <source>
        <strain evidence="6">DSM 12261 / ALA-1</strain>
    </source>
</reference>
<keyword evidence="6" id="KW-1185">Reference proteome</keyword>
<evidence type="ECO:0000313" key="5">
    <source>
        <dbReference type="EMBL" id="ADE56648.1"/>
    </source>
</evidence>
<dbReference type="SUPFAM" id="SSF48008">
    <property type="entry name" value="GntR ligand-binding domain-like"/>
    <property type="match status" value="1"/>
</dbReference>
<dbReference type="Pfam" id="PF07729">
    <property type="entry name" value="FCD"/>
    <property type="match status" value="1"/>
</dbReference>
<keyword evidence="3" id="KW-0804">Transcription</keyword>
<evidence type="ECO:0000259" key="4">
    <source>
        <dbReference type="PROSITE" id="PS50949"/>
    </source>
</evidence>
<dbReference type="Pfam" id="PF00392">
    <property type="entry name" value="GntR"/>
    <property type="match status" value="1"/>
</dbReference>